<accession>A0ACC1YX52</accession>
<organism evidence="1 2">
    <name type="scientific">Melia azedarach</name>
    <name type="common">Chinaberry tree</name>
    <dbReference type="NCBI Taxonomy" id="155640"/>
    <lineage>
        <taxon>Eukaryota</taxon>
        <taxon>Viridiplantae</taxon>
        <taxon>Streptophyta</taxon>
        <taxon>Embryophyta</taxon>
        <taxon>Tracheophyta</taxon>
        <taxon>Spermatophyta</taxon>
        <taxon>Magnoliopsida</taxon>
        <taxon>eudicotyledons</taxon>
        <taxon>Gunneridae</taxon>
        <taxon>Pentapetalae</taxon>
        <taxon>rosids</taxon>
        <taxon>malvids</taxon>
        <taxon>Sapindales</taxon>
        <taxon>Meliaceae</taxon>
        <taxon>Melia</taxon>
    </lineage>
</organism>
<proteinExistence type="predicted"/>
<protein>
    <submittedName>
        <fullName evidence="1">Ankyrin repeat-containing protein family</fullName>
    </submittedName>
</protein>
<dbReference type="EMBL" id="CM051394">
    <property type="protein sequence ID" value="KAJ4728316.1"/>
    <property type="molecule type" value="Genomic_DNA"/>
</dbReference>
<keyword evidence="2" id="KW-1185">Reference proteome</keyword>
<comment type="caution">
    <text evidence="1">The sequence shown here is derived from an EMBL/GenBank/DDBJ whole genome shotgun (WGS) entry which is preliminary data.</text>
</comment>
<evidence type="ECO:0000313" key="1">
    <source>
        <dbReference type="EMBL" id="KAJ4728316.1"/>
    </source>
</evidence>
<name>A0ACC1YX52_MELAZ</name>
<dbReference type="Proteomes" id="UP001164539">
    <property type="component" value="Chromosome 1"/>
</dbReference>
<sequence>MSQPLQERGDSWRSWFSFCQKTHLGKQMLRSAAATGLQTQRCGLFCVTTDEPPGCPFSGRWPGELAHALALGGPHEFINYARRSSVEEDGEFEWPKMLLLNSIQILVPGIKQVREAKLKHKYALELAEHVCAALSPLSDSEIHEFLLKPATITIAASCGVVEIVELCLQMIPHFIWSYLPPTIDEFGNTILPLAEQLAHPSHLTVVLGAALQMQRELQWFKEVEKLVHPFVKVTRNTFGKKA</sequence>
<reference evidence="1 2" key="1">
    <citation type="journal article" date="2023" name="Science">
        <title>Complex scaffold remodeling in plant triterpene biosynthesis.</title>
        <authorList>
            <person name="De La Pena R."/>
            <person name="Hodgson H."/>
            <person name="Liu J.C."/>
            <person name="Stephenson M.J."/>
            <person name="Martin A.C."/>
            <person name="Owen C."/>
            <person name="Harkess A."/>
            <person name="Leebens-Mack J."/>
            <person name="Jimenez L.E."/>
            <person name="Osbourn A."/>
            <person name="Sattely E.S."/>
        </authorList>
    </citation>
    <scope>NUCLEOTIDE SEQUENCE [LARGE SCALE GENOMIC DNA]</scope>
    <source>
        <strain evidence="2">cv. JPN11</strain>
        <tissue evidence="1">Leaf</tissue>
    </source>
</reference>
<evidence type="ECO:0000313" key="2">
    <source>
        <dbReference type="Proteomes" id="UP001164539"/>
    </source>
</evidence>
<gene>
    <name evidence="1" type="ORF">OWV82_001270</name>
</gene>